<evidence type="ECO:0000313" key="2">
    <source>
        <dbReference type="EMBL" id="ELS57911.1"/>
    </source>
</evidence>
<sequence length="62" mass="6389">MCHVPVPDWDGHAVGRPRAGCITSPVIAPSVRPRDRGGTGFRGGALRSGTRIPASQPDLDGG</sequence>
<reference evidence="2 3" key="1">
    <citation type="journal article" date="2013" name="Genome Announc.">
        <title>Draft Genome Sequence of Streptomyces viridochromogenes Strain Tu57, Producer of Avilamycin.</title>
        <authorList>
            <person name="Gruning B.A."/>
            <person name="Erxleben A."/>
            <person name="Hahnlein A."/>
            <person name="Gunther S."/>
        </authorList>
    </citation>
    <scope>NUCLEOTIDE SEQUENCE [LARGE SCALE GENOMIC DNA]</scope>
    <source>
        <strain evidence="2 3">Tue57</strain>
    </source>
</reference>
<evidence type="ECO:0000256" key="1">
    <source>
        <dbReference type="SAM" id="MobiDB-lite"/>
    </source>
</evidence>
<gene>
    <name evidence="2" type="ORF">STVIR_1154</name>
</gene>
<dbReference type="PATRIC" id="fig|1160705.3.peg.1151"/>
<dbReference type="Proteomes" id="UP000011205">
    <property type="component" value="Unassembled WGS sequence"/>
</dbReference>
<dbReference type="AlphaFoldDB" id="L8PK42"/>
<evidence type="ECO:0000313" key="3">
    <source>
        <dbReference type="Proteomes" id="UP000011205"/>
    </source>
</evidence>
<organism evidence="2 3">
    <name type="scientific">Streptomyces viridochromogenes Tue57</name>
    <dbReference type="NCBI Taxonomy" id="1160705"/>
    <lineage>
        <taxon>Bacteria</taxon>
        <taxon>Bacillati</taxon>
        <taxon>Actinomycetota</taxon>
        <taxon>Actinomycetes</taxon>
        <taxon>Kitasatosporales</taxon>
        <taxon>Streptomycetaceae</taxon>
        <taxon>Streptomyces</taxon>
    </lineage>
</organism>
<name>L8PK42_STRVR</name>
<protein>
    <submittedName>
        <fullName evidence="2">Uncharacterized protein</fullName>
    </submittedName>
</protein>
<feature type="region of interest" description="Disordered" evidence="1">
    <location>
        <begin position="1"/>
        <end position="62"/>
    </location>
</feature>
<dbReference type="EMBL" id="AMLP01000042">
    <property type="protein sequence ID" value="ELS57911.1"/>
    <property type="molecule type" value="Genomic_DNA"/>
</dbReference>
<proteinExistence type="predicted"/>
<comment type="caution">
    <text evidence="2">The sequence shown here is derived from an EMBL/GenBank/DDBJ whole genome shotgun (WGS) entry which is preliminary data.</text>
</comment>
<accession>L8PK42</accession>